<sequence length="163" mass="18688">MPILYCSYRSVAVFVVDDVLVAALTKCDHCCELTSRILPLHSQFAIQRERLVQTLTTLFSALQEPVDLMLSNVKNVPEMVEWKSLTMLSKLLKERLQAIMAIADEHVGVLAPEDMKGRKKNVRKDEVIYVKYVRAREALQSRVLLMSDALKEDRLNFQIKVII</sequence>
<dbReference type="EMBL" id="UYYB01033288">
    <property type="protein sequence ID" value="VDM73953.1"/>
    <property type="molecule type" value="Genomic_DNA"/>
</dbReference>
<dbReference type="OrthoDB" id="195089at2759"/>
<evidence type="ECO:0000313" key="2">
    <source>
        <dbReference type="Proteomes" id="UP000270094"/>
    </source>
</evidence>
<proteinExistence type="predicted"/>
<reference evidence="1 2" key="1">
    <citation type="submission" date="2018-11" db="EMBL/GenBank/DDBJ databases">
        <authorList>
            <consortium name="Pathogen Informatics"/>
        </authorList>
    </citation>
    <scope>NUCLEOTIDE SEQUENCE [LARGE SCALE GENOMIC DNA]</scope>
</reference>
<dbReference type="Proteomes" id="UP000270094">
    <property type="component" value="Unassembled WGS sequence"/>
</dbReference>
<protein>
    <submittedName>
        <fullName evidence="1">Uncharacterized protein</fullName>
    </submittedName>
</protein>
<accession>A0A3P7J0V2</accession>
<keyword evidence="2" id="KW-1185">Reference proteome</keyword>
<name>A0A3P7J0V2_STRVU</name>
<evidence type="ECO:0000313" key="1">
    <source>
        <dbReference type="EMBL" id="VDM73953.1"/>
    </source>
</evidence>
<gene>
    <name evidence="1" type="ORF">SVUK_LOCUS8951</name>
</gene>
<dbReference type="AlphaFoldDB" id="A0A3P7J0V2"/>
<organism evidence="1 2">
    <name type="scientific">Strongylus vulgaris</name>
    <name type="common">Blood worm</name>
    <dbReference type="NCBI Taxonomy" id="40348"/>
    <lineage>
        <taxon>Eukaryota</taxon>
        <taxon>Metazoa</taxon>
        <taxon>Ecdysozoa</taxon>
        <taxon>Nematoda</taxon>
        <taxon>Chromadorea</taxon>
        <taxon>Rhabditida</taxon>
        <taxon>Rhabditina</taxon>
        <taxon>Rhabditomorpha</taxon>
        <taxon>Strongyloidea</taxon>
        <taxon>Strongylidae</taxon>
        <taxon>Strongylus</taxon>
    </lineage>
</organism>